<evidence type="ECO:0000256" key="1">
    <source>
        <dbReference type="SAM" id="MobiDB-lite"/>
    </source>
</evidence>
<feature type="transmembrane region" description="Helical" evidence="2">
    <location>
        <begin position="302"/>
        <end position="328"/>
    </location>
</feature>
<name>A0ABW8CFQ8_9ACTN</name>
<dbReference type="Pfam" id="PF09852">
    <property type="entry name" value="DUF2079"/>
    <property type="match status" value="1"/>
</dbReference>
<feature type="transmembrane region" description="Helical" evidence="2">
    <location>
        <begin position="233"/>
        <end position="256"/>
    </location>
</feature>
<feature type="region of interest" description="Disordered" evidence="1">
    <location>
        <begin position="500"/>
        <end position="524"/>
    </location>
</feature>
<dbReference type="InterPro" id="IPR018650">
    <property type="entry name" value="STSV1_Orf64"/>
</dbReference>
<feature type="transmembrane region" description="Helical" evidence="2">
    <location>
        <begin position="377"/>
        <end position="403"/>
    </location>
</feature>
<organism evidence="3 4">
    <name type="scientific">Streptomyces fildesensis</name>
    <dbReference type="NCBI Taxonomy" id="375757"/>
    <lineage>
        <taxon>Bacteria</taxon>
        <taxon>Bacillati</taxon>
        <taxon>Actinomycetota</taxon>
        <taxon>Actinomycetes</taxon>
        <taxon>Kitasatosporales</taxon>
        <taxon>Streptomycetaceae</taxon>
        <taxon>Streptomyces</taxon>
    </lineage>
</organism>
<evidence type="ECO:0000256" key="2">
    <source>
        <dbReference type="SAM" id="Phobius"/>
    </source>
</evidence>
<dbReference type="RefSeq" id="WP_399655978.1">
    <property type="nucleotide sequence ID" value="NZ_JBITYG010000011.1"/>
</dbReference>
<keyword evidence="4" id="KW-1185">Reference proteome</keyword>
<keyword evidence="2" id="KW-1133">Transmembrane helix</keyword>
<sequence>MAQLVVSQSARESAAAAPAARQQDRIRTVALTVLCFTAVLAVGLQQWATVRIGGFDLGIFDQAVRAYSHFRLPRSPIKNYHHEFPPGFSLLGDHFSPVLALLAPLYWVWDDPRMLIGAQAALFAAGVPIVRRIAAHCFAQAPPATVRRAADLSCLVYGLGWPLLRASGVGFHEVAFAVPLTLLMLERGLARRYGAVLVCAVLLCCTKEDLGLLAAAYGAVLIGRGRRDGDRPAVRTGLTLFVLGPVAALLAIRVLIPAMGGVPGYYWNYSALGPDMGSAALRFLTDPIAAFAVTVDHPEKPVLLLWLLGPLLLLPLGSATLWCAVPLLAERVFSDNPSHWATTHHYDAFLWPVLLVAAVETAARLHRGRPGRPVARWTLGAVACSLLISVVCGLGSLLLPAAWTPSPSERALAEGVRMVPTGATVEADNNAAPRLTRRTRVVIADATPRDAEYVLIQTVRKMFPFTTVDDQRDRVLLLLDNGYTMLWAKDGVVLLHRTDPGRPVPGARVPGDDSVPVKEPEVRS</sequence>
<keyword evidence="2" id="KW-0472">Membrane</keyword>
<evidence type="ECO:0000313" key="3">
    <source>
        <dbReference type="EMBL" id="MFI9105277.1"/>
    </source>
</evidence>
<feature type="compositionally biased region" description="Basic and acidic residues" evidence="1">
    <location>
        <begin position="515"/>
        <end position="524"/>
    </location>
</feature>
<accession>A0ABW8CFQ8</accession>
<evidence type="ECO:0000313" key="4">
    <source>
        <dbReference type="Proteomes" id="UP001614394"/>
    </source>
</evidence>
<feature type="transmembrane region" description="Helical" evidence="2">
    <location>
        <begin position="29"/>
        <end position="48"/>
    </location>
</feature>
<dbReference type="Proteomes" id="UP001614394">
    <property type="component" value="Unassembled WGS sequence"/>
</dbReference>
<proteinExistence type="predicted"/>
<reference evidence="3 4" key="1">
    <citation type="submission" date="2024-10" db="EMBL/GenBank/DDBJ databases">
        <title>The Natural Products Discovery Center: Release of the First 8490 Sequenced Strains for Exploring Actinobacteria Biosynthetic Diversity.</title>
        <authorList>
            <person name="Kalkreuter E."/>
            <person name="Kautsar S.A."/>
            <person name="Yang D."/>
            <person name="Bader C.D."/>
            <person name="Teijaro C.N."/>
            <person name="Fluegel L."/>
            <person name="Davis C.M."/>
            <person name="Simpson J.R."/>
            <person name="Lauterbach L."/>
            <person name="Steele A.D."/>
            <person name="Gui C."/>
            <person name="Meng S."/>
            <person name="Li G."/>
            <person name="Viehrig K."/>
            <person name="Ye F."/>
            <person name="Su P."/>
            <person name="Kiefer A.F."/>
            <person name="Nichols A."/>
            <person name="Cepeda A.J."/>
            <person name="Yan W."/>
            <person name="Fan B."/>
            <person name="Jiang Y."/>
            <person name="Adhikari A."/>
            <person name="Zheng C.-J."/>
            <person name="Schuster L."/>
            <person name="Cowan T.M."/>
            <person name="Smanski M.J."/>
            <person name="Chevrette M.G."/>
            <person name="De Carvalho L.P.S."/>
            <person name="Shen B."/>
        </authorList>
    </citation>
    <scope>NUCLEOTIDE SEQUENCE [LARGE SCALE GENOMIC DNA]</scope>
    <source>
        <strain evidence="3 4">NPDC053399</strain>
    </source>
</reference>
<feature type="transmembrane region" description="Helical" evidence="2">
    <location>
        <begin position="88"/>
        <end position="109"/>
    </location>
</feature>
<comment type="caution">
    <text evidence="3">The sequence shown here is derived from an EMBL/GenBank/DDBJ whole genome shotgun (WGS) entry which is preliminary data.</text>
</comment>
<protein>
    <submittedName>
        <fullName evidence="3">DUF2079 domain-containing protein</fullName>
    </submittedName>
</protein>
<keyword evidence="2" id="KW-0812">Transmembrane</keyword>
<gene>
    <name evidence="3" type="ORF">ACIGXA_32680</name>
</gene>
<dbReference type="EMBL" id="JBITYG010000011">
    <property type="protein sequence ID" value="MFI9105277.1"/>
    <property type="molecule type" value="Genomic_DNA"/>
</dbReference>